<evidence type="ECO:0000313" key="1">
    <source>
        <dbReference type="EMBL" id="TFV99368.1"/>
    </source>
</evidence>
<protein>
    <submittedName>
        <fullName evidence="1">DUF2004 domain-containing protein</fullName>
    </submittedName>
</protein>
<evidence type="ECO:0000313" key="2">
    <source>
        <dbReference type="Proteomes" id="UP000298127"/>
    </source>
</evidence>
<name>A0A4Y9R5M8_9MICO</name>
<dbReference type="RefSeq" id="WP_135119907.1">
    <property type="nucleotide sequence ID" value="NZ_SPQZ01000002.1"/>
</dbReference>
<dbReference type="AlphaFoldDB" id="A0A4Y9R5M8"/>
<dbReference type="EMBL" id="SPQZ01000002">
    <property type="protein sequence ID" value="TFV99368.1"/>
    <property type="molecule type" value="Genomic_DNA"/>
</dbReference>
<accession>A0A4Y9R5M8</accession>
<keyword evidence="2" id="KW-1185">Reference proteome</keyword>
<dbReference type="Proteomes" id="UP000298127">
    <property type="component" value="Unassembled WGS sequence"/>
</dbReference>
<organism evidence="1 2">
    <name type="scientific">Orlajensenia leifsoniae</name>
    <dbReference type="NCBI Taxonomy" id="2561933"/>
    <lineage>
        <taxon>Bacteria</taxon>
        <taxon>Bacillati</taxon>
        <taxon>Actinomycetota</taxon>
        <taxon>Actinomycetes</taxon>
        <taxon>Micrococcales</taxon>
        <taxon>Microbacteriaceae</taxon>
        <taxon>Orlajensenia</taxon>
    </lineage>
</organism>
<sequence>MSIEHDFFGLLDGDDGELHWSEGVDAGDQYVDVDLRAPSEQSVTDEALDVAAAMVNSLEQLDSRAREAFVAEIGQEGSNAMLYLTSQFSELDPEILAESLDYDSGDRDIDVLRSLKLLRVGFHPHHSGSEEQFAVFEYALAPDESDSILSASFDMRGDVVSTDVDA</sequence>
<reference evidence="1 2" key="1">
    <citation type="journal article" date="2018" name="J. Microbiol.">
        <title>Leifsonia flava sp. nov., a novel actinobacterium isolated from the rhizosphere of Aquilegia viridiflora.</title>
        <authorList>
            <person name="Cai Y."/>
            <person name="Tao W.Z."/>
            <person name="Ma Y.J."/>
            <person name="Cheng J."/>
            <person name="Zhang M.Y."/>
            <person name="Zhang Y.X."/>
        </authorList>
    </citation>
    <scope>NUCLEOTIDE SEQUENCE [LARGE SCALE GENOMIC DNA]</scope>
    <source>
        <strain evidence="1 2">SYP-B2174</strain>
    </source>
</reference>
<gene>
    <name evidence="1" type="ORF">E4M00_07765</name>
</gene>
<comment type="caution">
    <text evidence="1">The sequence shown here is derived from an EMBL/GenBank/DDBJ whole genome shotgun (WGS) entry which is preliminary data.</text>
</comment>
<proteinExistence type="predicted"/>